<organism evidence="2">
    <name type="scientific">bioreactor metagenome</name>
    <dbReference type="NCBI Taxonomy" id="1076179"/>
    <lineage>
        <taxon>unclassified sequences</taxon>
        <taxon>metagenomes</taxon>
        <taxon>ecological metagenomes</taxon>
    </lineage>
</organism>
<keyword evidence="1" id="KW-0472">Membrane</keyword>
<feature type="transmembrane region" description="Helical" evidence="1">
    <location>
        <begin position="135"/>
        <end position="160"/>
    </location>
</feature>
<dbReference type="EMBL" id="VSSQ01000911">
    <property type="protein sequence ID" value="MPM02961.1"/>
    <property type="molecule type" value="Genomic_DNA"/>
</dbReference>
<keyword evidence="1" id="KW-0812">Transmembrane</keyword>
<accession>A0A644WHM2</accession>
<feature type="transmembrane region" description="Helical" evidence="1">
    <location>
        <begin position="59"/>
        <end position="85"/>
    </location>
</feature>
<feature type="transmembrane region" description="Helical" evidence="1">
    <location>
        <begin position="21"/>
        <end position="39"/>
    </location>
</feature>
<evidence type="ECO:0000256" key="1">
    <source>
        <dbReference type="SAM" id="Phobius"/>
    </source>
</evidence>
<gene>
    <name evidence="2" type="ORF">SDC9_49220</name>
</gene>
<reference evidence="2" key="1">
    <citation type="submission" date="2019-08" db="EMBL/GenBank/DDBJ databases">
        <authorList>
            <person name="Kucharzyk K."/>
            <person name="Murdoch R.W."/>
            <person name="Higgins S."/>
            <person name="Loffler F."/>
        </authorList>
    </citation>
    <scope>NUCLEOTIDE SEQUENCE</scope>
</reference>
<proteinExistence type="predicted"/>
<feature type="transmembrane region" description="Helical" evidence="1">
    <location>
        <begin position="212"/>
        <end position="229"/>
    </location>
</feature>
<feature type="transmembrane region" description="Helical" evidence="1">
    <location>
        <begin position="106"/>
        <end position="129"/>
    </location>
</feature>
<keyword evidence="1" id="KW-1133">Transmembrane helix</keyword>
<dbReference type="AlphaFoldDB" id="A0A644WHM2"/>
<protein>
    <recommendedName>
        <fullName evidence="3">Fluoroquinolones export permease protein</fullName>
    </recommendedName>
</protein>
<sequence length="237" mass="26370">MKPLFRSFLMFFRQIYKDSMLSAALAGCVLAAFFFRFGVPVLERVLCSYFGKAAILAPYYLLFDLFLSLITPYLFLFVSAMVMLSEYDENLSSYLAVTPVGKRGYIVSRLVFPAAASLFVSLLFLRLFSLTGWRLLPAVTTCLLTSLSSLAAALLIFSFSHNRVEGMAMAKMSGLLMLGLPVPFFLSSGVSWLFCPLPSFWIAKLCLESNPLFLPPALLTAAAWIWLLCRRLAGKLA</sequence>
<comment type="caution">
    <text evidence="2">The sequence shown here is derived from an EMBL/GenBank/DDBJ whole genome shotgun (WGS) entry which is preliminary data.</text>
</comment>
<feature type="transmembrane region" description="Helical" evidence="1">
    <location>
        <begin position="172"/>
        <end position="192"/>
    </location>
</feature>
<evidence type="ECO:0008006" key="3">
    <source>
        <dbReference type="Google" id="ProtNLM"/>
    </source>
</evidence>
<evidence type="ECO:0000313" key="2">
    <source>
        <dbReference type="EMBL" id="MPM02961.1"/>
    </source>
</evidence>
<name>A0A644WHM2_9ZZZZ</name>